<evidence type="ECO:0000313" key="3">
    <source>
        <dbReference type="EMBL" id="KAF4029485.1"/>
    </source>
</evidence>
<evidence type="ECO:0000256" key="2">
    <source>
        <dbReference type="SAM" id="Phobius"/>
    </source>
</evidence>
<dbReference type="Proteomes" id="UP000602510">
    <property type="component" value="Unassembled WGS sequence"/>
</dbReference>
<accession>A0A833SKQ3</accession>
<reference evidence="3" key="1">
    <citation type="submission" date="2020-04" db="EMBL/GenBank/DDBJ databases">
        <title>Hybrid Assembly of Korean Phytophthora infestans isolates.</title>
        <authorList>
            <person name="Prokchorchik M."/>
            <person name="Lee Y."/>
            <person name="Seo J."/>
            <person name="Cho J.-H."/>
            <person name="Park Y.-E."/>
            <person name="Jang D.-C."/>
            <person name="Im J.-S."/>
            <person name="Choi J.-G."/>
            <person name="Park H.-J."/>
            <person name="Lee G.-B."/>
            <person name="Lee Y.-G."/>
            <person name="Hong S.-Y."/>
            <person name="Cho K."/>
            <person name="Sohn K.H."/>
        </authorList>
    </citation>
    <scope>NUCLEOTIDE SEQUENCE</scope>
    <source>
        <strain evidence="3">KR_1_A1</strain>
        <strain evidence="4">KR_2_A2</strain>
    </source>
</reference>
<gene>
    <name evidence="3" type="ORF">GN244_ATG18815</name>
    <name evidence="4" type="ORF">GN958_ATG20024</name>
</gene>
<proteinExistence type="predicted"/>
<keyword evidence="5" id="KW-1185">Reference proteome</keyword>
<feature type="region of interest" description="Disordered" evidence="1">
    <location>
        <begin position="409"/>
        <end position="481"/>
    </location>
</feature>
<dbReference type="Proteomes" id="UP000704712">
    <property type="component" value="Unassembled WGS sequence"/>
</dbReference>
<feature type="compositionally biased region" description="Polar residues" evidence="1">
    <location>
        <begin position="25"/>
        <end position="36"/>
    </location>
</feature>
<evidence type="ECO:0000256" key="1">
    <source>
        <dbReference type="SAM" id="MobiDB-lite"/>
    </source>
</evidence>
<protein>
    <recommendedName>
        <fullName evidence="6">Transmembrane protein</fullName>
    </recommendedName>
</protein>
<feature type="compositionally biased region" description="Basic and acidic residues" evidence="1">
    <location>
        <begin position="563"/>
        <end position="573"/>
    </location>
</feature>
<organism evidence="3 5">
    <name type="scientific">Phytophthora infestans</name>
    <name type="common">Potato late blight agent</name>
    <name type="synonym">Botrytis infestans</name>
    <dbReference type="NCBI Taxonomy" id="4787"/>
    <lineage>
        <taxon>Eukaryota</taxon>
        <taxon>Sar</taxon>
        <taxon>Stramenopiles</taxon>
        <taxon>Oomycota</taxon>
        <taxon>Peronosporomycetes</taxon>
        <taxon>Peronosporales</taxon>
        <taxon>Peronosporaceae</taxon>
        <taxon>Phytophthora</taxon>
    </lineage>
</organism>
<keyword evidence="2" id="KW-1133">Transmembrane helix</keyword>
<evidence type="ECO:0000313" key="5">
    <source>
        <dbReference type="Proteomes" id="UP000602510"/>
    </source>
</evidence>
<feature type="compositionally biased region" description="Basic and acidic residues" evidence="1">
    <location>
        <begin position="439"/>
        <end position="449"/>
    </location>
</feature>
<feature type="region of interest" description="Disordered" evidence="1">
    <location>
        <begin position="1"/>
        <end position="40"/>
    </location>
</feature>
<dbReference type="AlphaFoldDB" id="A0A833SKQ3"/>
<feature type="region of interest" description="Disordered" evidence="1">
    <location>
        <begin position="553"/>
        <end position="573"/>
    </location>
</feature>
<feature type="compositionally biased region" description="Basic and acidic residues" evidence="1">
    <location>
        <begin position="464"/>
        <end position="477"/>
    </location>
</feature>
<keyword evidence="2" id="KW-0812">Transmembrane</keyword>
<evidence type="ECO:0000313" key="4">
    <source>
        <dbReference type="EMBL" id="KAF4130793.1"/>
    </source>
</evidence>
<feature type="compositionally biased region" description="Acidic residues" evidence="1">
    <location>
        <begin position="10"/>
        <end position="21"/>
    </location>
</feature>
<comment type="caution">
    <text evidence="3">The sequence shown here is derived from an EMBL/GenBank/DDBJ whole genome shotgun (WGS) entry which is preliminary data.</text>
</comment>
<keyword evidence="2" id="KW-0472">Membrane</keyword>
<feature type="transmembrane region" description="Helical" evidence="2">
    <location>
        <begin position="92"/>
        <end position="113"/>
    </location>
</feature>
<evidence type="ECO:0008006" key="6">
    <source>
        <dbReference type="Google" id="ProtNLM"/>
    </source>
</evidence>
<feature type="transmembrane region" description="Helical" evidence="2">
    <location>
        <begin position="134"/>
        <end position="156"/>
    </location>
</feature>
<dbReference type="EMBL" id="JAACNO010002802">
    <property type="protein sequence ID" value="KAF4130793.1"/>
    <property type="molecule type" value="Genomic_DNA"/>
</dbReference>
<sequence length="573" mass="64296">MRMRLRAPDEPEAESNYDFGEDNASAPSTPERSLQLQPLDVRSPEYIEERLENLKRRPKWVDFLDQYVQDHSDSDSENGDWEGNSTIDSPGFIRSTLWSLSVVAFAPLLILCSPCLRNKSYGFWPLECRSMKELFGCAVANMIFIIFGLVLLYWTICRDLPDIFKVDNTLVKLNVQIDEMQRAAETCHAALLQWERTVAQELCMPVGIDMALLLLNTWLLLHYHRRWARYLMALMAVMFVVDVPTQLYDATFPAPEIHKIDPTFALLDEELLVALDGKNLKPGGSVGWVAYWGCATTSSVDACEKQFVSTFEAGNVAVTFKSLDHFIPCYRDPPNPLKAQDYQCFEDVRIRVKDKQSIPGWSRSSLQALSTAQVERDELSLNDEWQDNLKAPSLTSERPMDHDAIKPTHTMAKSSKAAVPDISAATKPSHESLSTASDEEVRLNEKDESTNSQEDIGMSEPEPEATKADIGNEKMEEVEVTSDADVKKVHINVDLEIAPPIEIAVSSVESSLRPSADTEVVQASSDNQVEAEVVTPKSQALMVPADKVQEELLNENTYRTGSTKRELDTAHGY</sequence>
<name>A0A833SKQ3_PHYIN</name>
<dbReference type="EMBL" id="WSZM01000810">
    <property type="protein sequence ID" value="KAF4029485.1"/>
    <property type="molecule type" value="Genomic_DNA"/>
</dbReference>